<dbReference type="RefSeq" id="WP_289544992.1">
    <property type="nucleotide sequence ID" value="NZ_JAUDDZ010000005.1"/>
</dbReference>
<name>A0ABT7V8S2_9ACTN</name>
<dbReference type="EMBL" id="JAUDDZ010000005">
    <property type="protein sequence ID" value="MDM8274885.1"/>
    <property type="molecule type" value="Genomic_DNA"/>
</dbReference>
<comment type="caution">
    <text evidence="1">The sequence shown here is derived from an EMBL/GenBank/DDBJ whole genome shotgun (WGS) entry which is preliminary data.</text>
</comment>
<reference evidence="1 2" key="2">
    <citation type="submission" date="2023-06" db="EMBL/GenBank/DDBJ databases">
        <authorList>
            <person name="Zeman M."/>
            <person name="Kubasova T."/>
            <person name="Jahodarova E."/>
            <person name="Nykrynova M."/>
            <person name="Rychlik I."/>
        </authorList>
    </citation>
    <scope>NUCLEOTIDE SEQUENCE [LARGE SCALE GENOMIC DNA]</scope>
    <source>
        <strain evidence="1 2">154_Feed</strain>
    </source>
</reference>
<reference evidence="2" key="1">
    <citation type="submission" date="2023-06" db="EMBL/GenBank/DDBJ databases">
        <title>Identification and characterization of horizontal gene transfer across gut microbiota members of farm animals based on homology search.</title>
        <authorList>
            <person name="Zeman M."/>
            <person name="Kubasova T."/>
            <person name="Jahodarova E."/>
            <person name="Nykrynova M."/>
            <person name="Rychlik I."/>
        </authorList>
    </citation>
    <scope>NUCLEOTIDE SEQUENCE [LARGE SCALE GENOMIC DNA]</scope>
    <source>
        <strain evidence="2">154_Feed</strain>
    </source>
</reference>
<evidence type="ECO:0008006" key="3">
    <source>
        <dbReference type="Google" id="ProtNLM"/>
    </source>
</evidence>
<evidence type="ECO:0000313" key="2">
    <source>
        <dbReference type="Proteomes" id="UP001529421"/>
    </source>
</evidence>
<accession>A0ABT7V8S2</accession>
<protein>
    <recommendedName>
        <fullName evidence="3">Phospholipase C/D domain-containing protein</fullName>
    </recommendedName>
</protein>
<gene>
    <name evidence="1" type="ORF">QUW28_05145</name>
</gene>
<keyword evidence="2" id="KW-1185">Reference proteome</keyword>
<dbReference type="Proteomes" id="UP001529421">
    <property type="component" value="Unassembled WGS sequence"/>
</dbReference>
<evidence type="ECO:0000313" key="1">
    <source>
        <dbReference type="EMBL" id="MDM8274885.1"/>
    </source>
</evidence>
<organism evidence="1 2">
    <name type="scientific">Enorma phocaeensis</name>
    <dbReference type="NCBI Taxonomy" id="1871019"/>
    <lineage>
        <taxon>Bacteria</taxon>
        <taxon>Bacillati</taxon>
        <taxon>Actinomycetota</taxon>
        <taxon>Coriobacteriia</taxon>
        <taxon>Coriobacteriales</taxon>
        <taxon>Coriobacteriaceae</taxon>
        <taxon>Enorma</taxon>
    </lineage>
</organism>
<sequence>MPSWNIHIAQTERLFDGDGAVARTVFDRNAFLFGNLVPDIYVGYMVPGIKRPIPYRITHFATPEPIPKPREHEFWDSYVAPAAARLGVACGVRPAGEPIPASSIDIERETMNRIHYPSRYEGAGAPPCQTSPLDDVPEGDDVSRSVFDLTLGVWAHLVADNLWNTRVNEYLDAHGGKPSEQFRIKKQGDFDCFGKTLPIVSLPRATERLLRAAEAFPQYPIDRYATVVTIGVTHEIVRENQGSLTHPPYRLLTEEFFDTVFAEVVATTDRLLEERLG</sequence>
<proteinExistence type="predicted"/>